<sequence length="1022" mass="118462">MIPNNITKEHIEKAIKEIDENGIRKGRHSSTYDLIHEGKAYPPKLVISIANKYANGIELDSGDFLGGKGTFAFELLEKEGYEIVQKNDPVKTLIEKYKKRISENNLKDEVYKWELLKQYGGRPNTNADDFYQELKDVKFGNLMYAMGQAVIYDLAKRKPEETLQLFVNLFDETKDLTERVKYFNEESLKIYRGLGETLQHHQDERSISTYLTFHYPDKYTFYKSSFYKKYCKLLGIKEAKKNEKYTHYLNLIKELIEDYIIPDNELIEQVKGLIPEYYDGSNHNLLAQDILYQILEQKGQMNFWIFQGNPKVFDFETALKQEILTDWTVSAHKDKIKVGDKVILWITGDNSGCYALAEVTSEPHERTSSPDDHLWQEEDKSELKTDVKITHNLVDSPILKESIDSLEELKDLKVGNQGTNFSATEEEYKTILDIALSNDNSIYSTVRKVLDQEKLDKFISFLRNYVKHNKLEPTDKRISFNVRPNKNRLAFIIGNRYSLSIQKVKSKTEFSFISKNILSKKSGHFTNHKGEIEAYWNEVEDLEGFEENINEGFKIELLRNNNSPFRRFTNQDFINDIYQTDINMNEKTNKSFKSLNTILYGPPGTGKTYRLREKYFERFTISESSLTKEQFILNLVSDLTWWQTFAIALYDSGKTSVNQLLEHEIVQAKASLSNAKNIRPIAWSRMQAHAVPECPHVNVADSSEPSLFYKEVDSEWRVVTEKVESLYPEGVEILEQINNFQPNEDKTIKNYEFVTFHQSFGYEDFVEGIKPKLDEGNSTLEYEIKEGIFKKLCQRAEQDPQNNYAIFIDEINRGNVSAIFGELITLIEDDKRIGKPQELRLKLPYSKTEFGVPANLYIVGTMNTADRSVEALDTALRRRFSFQEIMPDINVIANEKVEDINLSEVLKTLNSRIELLVDRDHTIGHSYFINVDSKKLLANAFSDRIIPLLQEYFYGDYGKIGLVLGKGFVEKLNNNKIDFASFDYEGQNDFKTPTFVLKKVNEDSIVEAVNLLLSDKENKQEN</sequence>
<dbReference type="Pfam" id="PF26345">
    <property type="entry name" value="ScoMcrA_N"/>
    <property type="match status" value="1"/>
</dbReference>
<evidence type="ECO:0000313" key="3">
    <source>
        <dbReference type="Proteomes" id="UP000598350"/>
    </source>
</evidence>
<dbReference type="SUPFAM" id="SSF88697">
    <property type="entry name" value="PUA domain-like"/>
    <property type="match status" value="1"/>
</dbReference>
<proteinExistence type="predicted"/>
<dbReference type="PANTHER" id="PTHR37291">
    <property type="entry name" value="5-METHYLCYTOSINE-SPECIFIC RESTRICTION ENZYME B"/>
    <property type="match status" value="1"/>
</dbReference>
<organism evidence="2 3">
    <name type="scientific">Maribacter arenosus</name>
    <dbReference type="NCBI Taxonomy" id="1854708"/>
    <lineage>
        <taxon>Bacteria</taxon>
        <taxon>Pseudomonadati</taxon>
        <taxon>Bacteroidota</taxon>
        <taxon>Flavobacteriia</taxon>
        <taxon>Flavobacteriales</taxon>
        <taxon>Flavobacteriaceae</taxon>
        <taxon>Maribacter</taxon>
    </lineage>
</organism>
<dbReference type="Pfam" id="PF01878">
    <property type="entry name" value="EVE"/>
    <property type="match status" value="1"/>
</dbReference>
<dbReference type="Gene3D" id="3.40.50.300">
    <property type="entry name" value="P-loop containing nucleotide triphosphate hydrolases"/>
    <property type="match status" value="1"/>
</dbReference>
<comment type="caution">
    <text evidence="2">The sequence shown here is derived from an EMBL/GenBank/DDBJ whole genome shotgun (WGS) entry which is preliminary data.</text>
</comment>
<dbReference type="InterPro" id="IPR011704">
    <property type="entry name" value="ATPase_dyneun-rel_AAA"/>
</dbReference>
<feature type="domain" description="AAA+ ATPase" evidence="1">
    <location>
        <begin position="593"/>
        <end position="890"/>
    </location>
</feature>
<name>A0ABR7VEQ1_9FLAO</name>
<dbReference type="SUPFAM" id="SSF52540">
    <property type="entry name" value="P-loop containing nucleoside triphosphate hydrolases"/>
    <property type="match status" value="1"/>
</dbReference>
<accession>A0ABR7VEQ1</accession>
<protein>
    <submittedName>
        <fullName evidence="2">EVE domain-containing protein</fullName>
    </submittedName>
</protein>
<keyword evidence="3" id="KW-1185">Reference proteome</keyword>
<dbReference type="InterPro" id="IPR015947">
    <property type="entry name" value="PUA-like_sf"/>
</dbReference>
<dbReference type="Proteomes" id="UP000598350">
    <property type="component" value="Unassembled WGS sequence"/>
</dbReference>
<dbReference type="PANTHER" id="PTHR37291:SF1">
    <property type="entry name" value="TYPE IV METHYL-DIRECTED RESTRICTION ENZYME ECOKMCRB SUBUNIT"/>
    <property type="match status" value="1"/>
</dbReference>
<dbReference type="Pfam" id="PF07728">
    <property type="entry name" value="AAA_5"/>
    <property type="match status" value="1"/>
</dbReference>
<dbReference type="InterPro" id="IPR052934">
    <property type="entry name" value="Methyl-DNA_Rec/Restrict_Enz"/>
</dbReference>
<dbReference type="SMART" id="SM00382">
    <property type="entry name" value="AAA"/>
    <property type="match status" value="1"/>
</dbReference>
<evidence type="ECO:0000259" key="1">
    <source>
        <dbReference type="SMART" id="SM00382"/>
    </source>
</evidence>
<gene>
    <name evidence="2" type="ORF">HPE63_07530</name>
</gene>
<dbReference type="InterPro" id="IPR002740">
    <property type="entry name" value="EVE_domain"/>
</dbReference>
<dbReference type="Gene3D" id="3.10.590.10">
    <property type="entry name" value="ph1033 like domains"/>
    <property type="match status" value="1"/>
</dbReference>
<dbReference type="EMBL" id="JABTCG010000002">
    <property type="protein sequence ID" value="MBD0850514.1"/>
    <property type="molecule type" value="Genomic_DNA"/>
</dbReference>
<dbReference type="InterPro" id="IPR003593">
    <property type="entry name" value="AAA+_ATPase"/>
</dbReference>
<evidence type="ECO:0000313" key="2">
    <source>
        <dbReference type="EMBL" id="MBD0850514.1"/>
    </source>
</evidence>
<dbReference type="RefSeq" id="WP_188313639.1">
    <property type="nucleotide sequence ID" value="NZ_JABTCG010000002.1"/>
</dbReference>
<reference evidence="2 3" key="1">
    <citation type="submission" date="2020-05" db="EMBL/GenBank/DDBJ databases">
        <title>The draft genome sequence of Maribacter arenosus CAU 1321.</title>
        <authorList>
            <person name="Mu L."/>
        </authorList>
    </citation>
    <scope>NUCLEOTIDE SEQUENCE [LARGE SCALE GENOMIC DNA]</scope>
    <source>
        <strain evidence="2 3">CAU 1321</strain>
    </source>
</reference>
<dbReference type="InterPro" id="IPR027417">
    <property type="entry name" value="P-loop_NTPase"/>
</dbReference>
<dbReference type="InterPro" id="IPR058807">
    <property type="entry name" value="ScoMcrA_N"/>
</dbReference>